<feature type="region of interest" description="Disordered" evidence="2">
    <location>
        <begin position="745"/>
        <end position="1048"/>
    </location>
</feature>
<sequence>MRQIFQRLLLPIAMVAVTQTSIVSAESIRLVGPNGEIQSSPQFSENLTQTRNLQQANSQPSTFFGPTLDSDTLWSIATRLRPSNNVTVQQTLLAIYRLNPQAFENQNIHSLIPGSNLRVPSLAQVNSAPTQEAVNIMAAHQAKLNANTAQPTAPVTAASTALPEKTIASTAAQPVVEKTKSEPVLKDIGTQVAKSDTELLALEEKNHKLRLMLADVQSEVDALKGELGDENRIRSEVEKLLDEERRKALEAQKLAPSALDQLLSNSWLVAALALIPGLLIGLLVVMLLGRRSKPTEQPVVTQGNQEPITPMAAGSLEDIDDDLMLDDDLFGESDDSEKLFGDDITLDDEIDDNAEQESDIFADLDDTDLDFNLEGEDGEDPFASIGDDGDLAADLEDLTASSNGISVGADEKAVGLDEMARALDEALLDEDDSETEFDLSDDDDSISEDDIDALLAGDDKAEDLGSDTLDQSLLDDLFAANSDDDHHDSFDFDSLLDESEDDFNLDSEEPELAKTGGNFDLKEAELASDSELDDLFATIEAQSDLTSIETDSSTETALLDELLEEQDEDVLTIDSDSVELLDELLGDDEESETDLSESTDLLEELVQPDKDIASSEEDIDDVDFTGDQTLYELLGEETTESDIETELDENSTELLDELFTDNGSESLEFEKAGQEQEGAEDKDSLAEEDGTALFEELLEIEQHAQNIEETEQQNSELLDNENDSVEDSEFNSDIFIDDLLSAAPEKDPLLDDEQMGVVDGDIDEEFIDDSFDFNPEIEGASYPDLKPNEEQPLSSSTSPEKIEPAQVSKPEVSPNEFGVPQDEDWDIGELEDEEPSQADVEPLQTNSAESSAKDHVEELHDDKLVEFEEEDLLASFNEPSLEEQSQNELSEVQLPEQSEEDALADAIAEPQEAASEPVAQESFEAIDEQALPEFSEEDALASINEPPLEEEKEDESDLTDLELPEYTEEDALADAIAEPQEAASEPVAQESFEAIDEEALPEFSEEDALASINEPPLEEEKEDERDLTDLELPEYTEEDALADAIAEP</sequence>
<evidence type="ECO:0000313" key="5">
    <source>
        <dbReference type="Proteomes" id="UP000722957"/>
    </source>
</evidence>
<dbReference type="Gene3D" id="3.10.350.10">
    <property type="entry name" value="LysM domain"/>
    <property type="match status" value="1"/>
</dbReference>
<keyword evidence="3" id="KW-1133">Transmembrane helix</keyword>
<dbReference type="CDD" id="cd00118">
    <property type="entry name" value="LysM"/>
    <property type="match status" value="1"/>
</dbReference>
<gene>
    <name evidence="4" type="ORF">EAY07_17870</name>
</gene>
<feature type="compositionally biased region" description="Acidic residues" evidence="2">
    <location>
        <begin position="821"/>
        <end position="836"/>
    </location>
</feature>
<dbReference type="InterPro" id="IPR020012">
    <property type="entry name" value="LysM_FimV"/>
</dbReference>
<comment type="caution">
    <text evidence="4">The sequence shown here is derived from an EMBL/GenBank/DDBJ whole genome shotgun (WGS) entry which is preliminary data.</text>
</comment>
<dbReference type="Proteomes" id="UP000722957">
    <property type="component" value="Unassembled WGS sequence"/>
</dbReference>
<feature type="compositionally biased region" description="Basic and acidic residues" evidence="2">
    <location>
        <begin position="851"/>
        <end position="866"/>
    </location>
</feature>
<feature type="compositionally biased region" description="Acidic residues" evidence="2">
    <location>
        <begin position="947"/>
        <end position="972"/>
    </location>
</feature>
<keyword evidence="3" id="KW-0812">Transmembrane</keyword>
<dbReference type="NCBIfam" id="TIGR03505">
    <property type="entry name" value="FimV_core"/>
    <property type="match status" value="1"/>
</dbReference>
<feature type="compositionally biased region" description="Acidic residues" evidence="2">
    <location>
        <begin position="993"/>
        <end position="1008"/>
    </location>
</feature>
<dbReference type="AlphaFoldDB" id="A0ABD4KR17"/>
<dbReference type="InterPro" id="IPR036779">
    <property type="entry name" value="LysM_dom_sf"/>
</dbReference>
<feature type="transmembrane region" description="Helical" evidence="3">
    <location>
        <begin position="267"/>
        <end position="288"/>
    </location>
</feature>
<dbReference type="RefSeq" id="WP_194573903.1">
    <property type="nucleotide sequence ID" value="NZ_RDOM01000071.1"/>
</dbReference>
<reference evidence="4 5" key="1">
    <citation type="journal article" date="2021" name="PeerJ">
        <title>Analysis of 44 Vibrio anguillarum genomes reveals high genetic diversity.</title>
        <authorList>
            <person name="Hansen M.J."/>
            <person name="Dalsgaard I."/>
        </authorList>
    </citation>
    <scope>NUCLEOTIDE SEQUENCE [LARGE SCALE GENOMIC DNA]</scope>
    <source>
        <strain evidence="4 5">17-16730-2A</strain>
    </source>
</reference>
<protein>
    <recommendedName>
        <fullName evidence="6">AAA family ATPase</fullName>
    </recommendedName>
</protein>
<feature type="non-terminal residue" evidence="4">
    <location>
        <position position="1048"/>
    </location>
</feature>
<feature type="compositionally biased region" description="Basic and acidic residues" evidence="2">
    <location>
        <begin position="668"/>
        <end position="685"/>
    </location>
</feature>
<keyword evidence="1" id="KW-0175">Coiled coil</keyword>
<name>A0ABD4KR17_VIBAN</name>
<feature type="compositionally biased region" description="Low complexity" evidence="2">
    <location>
        <begin position="878"/>
        <end position="894"/>
    </location>
</feature>
<dbReference type="InterPro" id="IPR018392">
    <property type="entry name" value="LysM"/>
</dbReference>
<feature type="compositionally biased region" description="Polar residues" evidence="2">
    <location>
        <begin position="703"/>
        <end position="717"/>
    </location>
</feature>
<feature type="compositionally biased region" description="Acidic residues" evidence="2">
    <location>
        <begin position="718"/>
        <end position="730"/>
    </location>
</feature>
<feature type="coiled-coil region" evidence="1">
    <location>
        <begin position="199"/>
        <end position="254"/>
    </location>
</feature>
<evidence type="ECO:0000256" key="1">
    <source>
        <dbReference type="SAM" id="Coils"/>
    </source>
</evidence>
<evidence type="ECO:0008006" key="6">
    <source>
        <dbReference type="Google" id="ProtNLM"/>
    </source>
</evidence>
<accession>A0ABD4KR17</accession>
<evidence type="ECO:0000313" key="4">
    <source>
        <dbReference type="EMBL" id="MBF4273860.1"/>
    </source>
</evidence>
<feature type="region of interest" description="Disordered" evidence="2">
    <location>
        <begin position="659"/>
        <end position="730"/>
    </location>
</feature>
<organism evidence="4 5">
    <name type="scientific">Vibrio anguillarum</name>
    <name type="common">Listonella anguillarum</name>
    <dbReference type="NCBI Taxonomy" id="55601"/>
    <lineage>
        <taxon>Bacteria</taxon>
        <taxon>Pseudomonadati</taxon>
        <taxon>Pseudomonadota</taxon>
        <taxon>Gammaproteobacteria</taxon>
        <taxon>Vibrionales</taxon>
        <taxon>Vibrionaceae</taxon>
        <taxon>Vibrio</taxon>
    </lineage>
</organism>
<evidence type="ECO:0000256" key="3">
    <source>
        <dbReference type="SAM" id="Phobius"/>
    </source>
</evidence>
<feature type="compositionally biased region" description="Acidic residues" evidence="2">
    <location>
        <begin position="1016"/>
        <end position="1041"/>
    </location>
</feature>
<feature type="compositionally biased region" description="Acidic residues" evidence="2">
    <location>
        <begin position="750"/>
        <end position="771"/>
    </location>
</feature>
<dbReference type="EMBL" id="RDOM01000071">
    <property type="protein sequence ID" value="MBF4273860.1"/>
    <property type="molecule type" value="Genomic_DNA"/>
</dbReference>
<keyword evidence="3" id="KW-0472">Membrane</keyword>
<feature type="region of interest" description="Disordered" evidence="2">
    <location>
        <begin position="427"/>
        <end position="451"/>
    </location>
</feature>
<evidence type="ECO:0000256" key="2">
    <source>
        <dbReference type="SAM" id="MobiDB-lite"/>
    </source>
</evidence>
<proteinExistence type="predicted"/>